<dbReference type="Gene3D" id="2.60.120.260">
    <property type="entry name" value="Galactose-binding domain-like"/>
    <property type="match status" value="2"/>
</dbReference>
<accession>A0A821MU83</accession>
<evidence type="ECO:0000256" key="8">
    <source>
        <dbReference type="RuleBase" id="RU003679"/>
    </source>
</evidence>
<protein>
    <recommendedName>
        <fullName evidence="7">Beta-galactosidase</fullName>
        <ecNumber evidence="7">3.2.1.23</ecNumber>
    </recommendedName>
</protein>
<dbReference type="InterPro" id="IPR019801">
    <property type="entry name" value="Glyco_hydro_35_CS"/>
</dbReference>
<dbReference type="Gene3D" id="3.20.20.80">
    <property type="entry name" value="Glycosidases"/>
    <property type="match status" value="1"/>
</dbReference>
<dbReference type="InterPro" id="IPR001944">
    <property type="entry name" value="Glycoside_Hdrlase_35"/>
</dbReference>
<dbReference type="PANTHER" id="PTHR23421">
    <property type="entry name" value="BETA-GALACTOSIDASE RELATED"/>
    <property type="match status" value="1"/>
</dbReference>
<dbReference type="InterPro" id="IPR026283">
    <property type="entry name" value="B-gal_1-like"/>
</dbReference>
<evidence type="ECO:0000313" key="14">
    <source>
        <dbReference type="Proteomes" id="UP000663880"/>
    </source>
</evidence>
<feature type="active site" description="Nucleophile" evidence="6">
    <location>
        <position position="288"/>
    </location>
</feature>
<evidence type="ECO:0000256" key="2">
    <source>
        <dbReference type="ARBA" id="ARBA00022729"/>
    </source>
</evidence>
<evidence type="ECO:0000256" key="4">
    <source>
        <dbReference type="ARBA" id="ARBA00023180"/>
    </source>
</evidence>
<feature type="domain" description="Beta-galactosidase galactose-binding" evidence="12">
    <location>
        <begin position="557"/>
        <end position="615"/>
    </location>
</feature>
<sequence>MRHRIPFILLQLIISFATYLCEDSTSSVPSVIQLKELVQGSELEAKSPRFRRNISIVGNEFMLENTPFRIMSGSIHYFRVPHEYWRDRLRKLKAAGLNSVSTYVEWSSHEPEEGIESFSGDNDIVKFLNIAQEEGLHVLFRPGPYICAERDLGGFPYWLLGKYPNIQLRTTDADFTSETKRWFDKLFALVKPLLYGNGGPVILVQVENEYGSYGASKKYMEKLRDIISEHVEDKAILYTTDGMYRSYFYDGSVSGVLTTIDFGPIDSVTKAFRDLRRFMPSGPLMNSEYYPGWLTHWTEDLQQVSSDRVVNTLRDMLEHNINFNFYMFHGGTNFGFTSGANYGSFYQPDITSYDYDAPISEAGDPTPKYFAIRDAITKLNPEVKHIPPPTISKKGAYGAVSLTPKIELLSNDGRTILGKKYNTVTGKKLPTFEELKQFSGLMLYETSLNGNGLLEIRKPRDWIFVYVDNRFQGVINRRYKAYSLNIKSSGGSSLSLLVENQGRINYGPKLHDYKGILSTVVFNNKTLEGPWTITGYPLDKRPKQVQESLYEPTACSPILFTGDFVLPPGDPLDTFVDMTGWGKGYITINGRLLGRYWPEAGPQATLYVPGVWLKPAPAQNVIEVVELYKTPINSTVNFIDYPILNRTATEYSYNELSCSYVN</sequence>
<comment type="catalytic activity">
    <reaction evidence="7">
        <text>Hydrolysis of terminal non-reducing beta-D-galactose residues in beta-D-galactosides.</text>
        <dbReference type="EC" id="3.2.1.23"/>
    </reaction>
</comment>
<evidence type="ECO:0000313" key="13">
    <source>
        <dbReference type="EMBL" id="CAF4772788.1"/>
    </source>
</evidence>
<feature type="domain" description="Glycoside hydrolase 35 catalytic" evidence="10">
    <location>
        <begin position="60"/>
        <end position="378"/>
    </location>
</feature>
<gene>
    <name evidence="13" type="ORF">PMACD_LOCUS1919</name>
</gene>
<proteinExistence type="inferred from homology"/>
<evidence type="ECO:0000259" key="12">
    <source>
        <dbReference type="Pfam" id="PF21467"/>
    </source>
</evidence>
<keyword evidence="14" id="KW-1185">Reference proteome</keyword>
<evidence type="ECO:0000256" key="3">
    <source>
        <dbReference type="ARBA" id="ARBA00022801"/>
    </source>
</evidence>
<dbReference type="Proteomes" id="UP000663880">
    <property type="component" value="Unassembled WGS sequence"/>
</dbReference>
<organism evidence="13 14">
    <name type="scientific">Pieris macdunnoughi</name>
    <dbReference type="NCBI Taxonomy" id="345717"/>
    <lineage>
        <taxon>Eukaryota</taxon>
        <taxon>Metazoa</taxon>
        <taxon>Ecdysozoa</taxon>
        <taxon>Arthropoda</taxon>
        <taxon>Hexapoda</taxon>
        <taxon>Insecta</taxon>
        <taxon>Pterygota</taxon>
        <taxon>Neoptera</taxon>
        <taxon>Endopterygota</taxon>
        <taxon>Lepidoptera</taxon>
        <taxon>Glossata</taxon>
        <taxon>Ditrysia</taxon>
        <taxon>Papilionoidea</taxon>
        <taxon>Pieridae</taxon>
        <taxon>Pierinae</taxon>
        <taxon>Pieris</taxon>
    </lineage>
</organism>
<reference evidence="13" key="1">
    <citation type="submission" date="2021-02" db="EMBL/GenBank/DDBJ databases">
        <authorList>
            <person name="Steward A R."/>
        </authorList>
    </citation>
    <scope>NUCLEOTIDE SEQUENCE</scope>
</reference>
<dbReference type="AlphaFoldDB" id="A0A821MU83"/>
<evidence type="ECO:0000256" key="6">
    <source>
        <dbReference type="PIRSR" id="PIRSR006336-1"/>
    </source>
</evidence>
<evidence type="ECO:0000256" key="5">
    <source>
        <dbReference type="ARBA" id="ARBA00023295"/>
    </source>
</evidence>
<keyword evidence="3 7" id="KW-0378">Hydrolase</keyword>
<evidence type="ECO:0000256" key="1">
    <source>
        <dbReference type="ARBA" id="ARBA00009809"/>
    </source>
</evidence>
<dbReference type="PROSITE" id="PS01182">
    <property type="entry name" value="GLYCOSYL_HYDROL_F35"/>
    <property type="match status" value="1"/>
</dbReference>
<dbReference type="InterPro" id="IPR048913">
    <property type="entry name" value="BetaGal_gal-bd"/>
</dbReference>
<dbReference type="InterPro" id="IPR031330">
    <property type="entry name" value="Gly_Hdrlase_35_cat"/>
</dbReference>
<dbReference type="GO" id="GO:0004565">
    <property type="term" value="F:beta-galactosidase activity"/>
    <property type="evidence" value="ECO:0007669"/>
    <property type="project" value="UniProtKB-EC"/>
</dbReference>
<keyword evidence="4" id="KW-0325">Glycoprotein</keyword>
<comment type="caution">
    <text evidence="13">The sequence shown here is derived from an EMBL/GenBank/DDBJ whole genome shotgun (WGS) entry which is preliminary data.</text>
</comment>
<keyword evidence="2 9" id="KW-0732">Signal</keyword>
<dbReference type="InterPro" id="IPR048912">
    <property type="entry name" value="BetaGal1-like_ABD1"/>
</dbReference>
<dbReference type="OrthoDB" id="1657402at2759"/>
<evidence type="ECO:0000259" key="11">
    <source>
        <dbReference type="Pfam" id="PF21317"/>
    </source>
</evidence>
<dbReference type="PRINTS" id="PR00742">
    <property type="entry name" value="GLHYDRLASE35"/>
</dbReference>
<dbReference type="InterPro" id="IPR008979">
    <property type="entry name" value="Galactose-bd-like_sf"/>
</dbReference>
<dbReference type="Pfam" id="PF01301">
    <property type="entry name" value="Glyco_hydro_35"/>
    <property type="match status" value="1"/>
</dbReference>
<dbReference type="EC" id="3.2.1.23" evidence="7"/>
<feature type="active site" description="Proton donor" evidence="6">
    <location>
        <position position="209"/>
    </location>
</feature>
<dbReference type="InterPro" id="IPR017853">
    <property type="entry name" value="GH"/>
</dbReference>
<feature type="domain" description="Beta-galactosidase 1-like first all-beta" evidence="11">
    <location>
        <begin position="431"/>
        <end position="537"/>
    </location>
</feature>
<dbReference type="SUPFAM" id="SSF49785">
    <property type="entry name" value="Galactose-binding domain-like"/>
    <property type="match status" value="1"/>
</dbReference>
<feature type="chain" id="PRO_5032727346" description="Beta-galactosidase" evidence="9">
    <location>
        <begin position="22"/>
        <end position="662"/>
    </location>
</feature>
<feature type="signal peptide" evidence="9">
    <location>
        <begin position="1"/>
        <end position="21"/>
    </location>
</feature>
<evidence type="ECO:0000256" key="9">
    <source>
        <dbReference type="SAM" id="SignalP"/>
    </source>
</evidence>
<keyword evidence="5 7" id="KW-0326">Glycosidase</keyword>
<dbReference type="Pfam" id="PF21467">
    <property type="entry name" value="BetaGal_gal-bd"/>
    <property type="match status" value="1"/>
</dbReference>
<evidence type="ECO:0000259" key="10">
    <source>
        <dbReference type="Pfam" id="PF01301"/>
    </source>
</evidence>
<dbReference type="EMBL" id="CAJOBZ010000003">
    <property type="protein sequence ID" value="CAF4772788.1"/>
    <property type="molecule type" value="Genomic_DNA"/>
</dbReference>
<evidence type="ECO:0000256" key="7">
    <source>
        <dbReference type="RuleBase" id="RU000675"/>
    </source>
</evidence>
<name>A0A821MU83_9NEOP</name>
<dbReference type="PIRSF" id="PIRSF006336">
    <property type="entry name" value="B-gal"/>
    <property type="match status" value="1"/>
</dbReference>
<dbReference type="Pfam" id="PF21317">
    <property type="entry name" value="BetaGal_ABD_1"/>
    <property type="match status" value="1"/>
</dbReference>
<dbReference type="GO" id="GO:0005975">
    <property type="term" value="P:carbohydrate metabolic process"/>
    <property type="evidence" value="ECO:0007669"/>
    <property type="project" value="InterPro"/>
</dbReference>
<comment type="similarity">
    <text evidence="1 8">Belongs to the glycosyl hydrolase 35 family.</text>
</comment>
<dbReference type="SUPFAM" id="SSF51445">
    <property type="entry name" value="(Trans)glycosidases"/>
    <property type="match status" value="1"/>
</dbReference>
<dbReference type="FunFam" id="3.20.20.80:FF:000017">
    <property type="entry name" value="Beta-galactosidase"/>
    <property type="match status" value="1"/>
</dbReference>